<dbReference type="InterPro" id="IPR011025">
    <property type="entry name" value="GproteinA_insert"/>
</dbReference>
<evidence type="ECO:0000256" key="2">
    <source>
        <dbReference type="ARBA" id="ARBA00022723"/>
    </source>
</evidence>
<reference evidence="12" key="1">
    <citation type="submission" date="2023-10" db="EMBL/GenBank/DDBJ databases">
        <title>Genome assembly of Pristionchus species.</title>
        <authorList>
            <person name="Yoshida K."/>
            <person name="Sommer R.J."/>
        </authorList>
    </citation>
    <scope>NUCLEOTIDE SEQUENCE</scope>
    <source>
        <strain evidence="12">RS0144</strain>
    </source>
</reference>
<evidence type="ECO:0000256" key="9">
    <source>
        <dbReference type="PIRSR" id="PIRSR601019-1"/>
    </source>
</evidence>
<evidence type="ECO:0000256" key="5">
    <source>
        <dbReference type="ARBA" id="ARBA00023134"/>
    </source>
</evidence>
<keyword evidence="1" id="KW-0519">Myristate</keyword>
<feature type="binding site" evidence="9">
    <location>
        <begin position="254"/>
        <end position="260"/>
    </location>
    <ligand>
        <name>GTP</name>
        <dbReference type="ChEBI" id="CHEBI:37565"/>
    </ligand>
</feature>
<dbReference type="GO" id="GO:0046872">
    <property type="term" value="F:metal ion binding"/>
    <property type="evidence" value="ECO:0007669"/>
    <property type="project" value="UniProtKB-KW"/>
</dbReference>
<feature type="binding site" evidence="9">
    <location>
        <position position="413"/>
    </location>
    <ligand>
        <name>GTP</name>
        <dbReference type="ChEBI" id="CHEBI:37565"/>
    </ligand>
</feature>
<dbReference type="CDD" id="cd00066">
    <property type="entry name" value="G-alpha"/>
    <property type="match status" value="1"/>
</dbReference>
<dbReference type="Proteomes" id="UP001432027">
    <property type="component" value="Unassembled WGS sequence"/>
</dbReference>
<evidence type="ECO:0000256" key="3">
    <source>
        <dbReference type="ARBA" id="ARBA00022741"/>
    </source>
</evidence>
<dbReference type="InterPro" id="IPR001019">
    <property type="entry name" value="Gprotein_alpha_su"/>
</dbReference>
<dbReference type="SMART" id="SM00275">
    <property type="entry name" value="G_alpha"/>
    <property type="match status" value="1"/>
</dbReference>
<feature type="binding site" evidence="9">
    <location>
        <begin position="229"/>
        <end position="230"/>
    </location>
    <ligand>
        <name>GTP</name>
        <dbReference type="ChEBI" id="CHEBI:37565"/>
    </ligand>
</feature>
<feature type="region of interest" description="Disordered" evidence="11">
    <location>
        <begin position="1"/>
        <end position="41"/>
    </location>
</feature>
<dbReference type="GO" id="GO:0003924">
    <property type="term" value="F:GTPase activity"/>
    <property type="evidence" value="ECO:0007669"/>
    <property type="project" value="InterPro"/>
</dbReference>
<dbReference type="InterPro" id="IPR027417">
    <property type="entry name" value="P-loop_NTPase"/>
</dbReference>
<keyword evidence="7" id="KW-0807">Transducer</keyword>
<dbReference type="GO" id="GO:0005834">
    <property type="term" value="C:heterotrimeric G-protein complex"/>
    <property type="evidence" value="ECO:0007669"/>
    <property type="project" value="TreeGrafter"/>
</dbReference>
<feature type="binding site" evidence="9">
    <location>
        <begin position="354"/>
        <end position="357"/>
    </location>
    <ligand>
        <name>GTP</name>
        <dbReference type="ChEBI" id="CHEBI:37565"/>
    </ligand>
</feature>
<keyword evidence="8" id="KW-0449">Lipoprotein</keyword>
<dbReference type="SUPFAM" id="SSF47895">
    <property type="entry name" value="Transducin (alpha subunit), insertion domain"/>
    <property type="match status" value="1"/>
</dbReference>
<dbReference type="PROSITE" id="PS51882">
    <property type="entry name" value="G_ALPHA"/>
    <property type="match status" value="1"/>
</dbReference>
<evidence type="ECO:0000313" key="13">
    <source>
        <dbReference type="Proteomes" id="UP001432027"/>
    </source>
</evidence>
<dbReference type="GO" id="GO:0005525">
    <property type="term" value="F:GTP binding"/>
    <property type="evidence" value="ECO:0007669"/>
    <property type="project" value="UniProtKB-KW"/>
</dbReference>
<feature type="binding site" evidence="10">
    <location>
        <position position="260"/>
    </location>
    <ligand>
        <name>Mg(2+)</name>
        <dbReference type="ChEBI" id="CHEBI:18420"/>
    </ligand>
</feature>
<comment type="caution">
    <text evidence="12">The sequence shown here is derived from an EMBL/GenBank/DDBJ whole genome shotgun (WGS) entry which is preliminary data.</text>
</comment>
<dbReference type="GO" id="GO:0031683">
    <property type="term" value="F:G-protein beta/gamma-subunit complex binding"/>
    <property type="evidence" value="ECO:0007669"/>
    <property type="project" value="InterPro"/>
</dbReference>
<feature type="compositionally biased region" description="Polar residues" evidence="11">
    <location>
        <begin position="1"/>
        <end position="16"/>
    </location>
</feature>
<keyword evidence="2 10" id="KW-0479">Metal-binding</keyword>
<dbReference type="PANTHER" id="PTHR10218:SF353">
    <property type="entry name" value="GUANINE NUCLEOTIDE-BINDING PROTEIN ALPHA-11 SUBUNIT"/>
    <property type="match status" value="1"/>
</dbReference>
<evidence type="ECO:0000313" key="12">
    <source>
        <dbReference type="EMBL" id="GMS84345.1"/>
    </source>
</evidence>
<evidence type="ECO:0000256" key="10">
    <source>
        <dbReference type="PIRSR" id="PIRSR601019-2"/>
    </source>
</evidence>
<proteinExistence type="predicted"/>
<accession>A0AAV5SW97</accession>
<gene>
    <name evidence="12" type="ORF">PENTCL1PPCAC_6520</name>
</gene>
<keyword evidence="5 9" id="KW-0342">GTP-binding</keyword>
<keyword evidence="6" id="KW-0564">Palmitate</keyword>
<dbReference type="Pfam" id="PF00503">
    <property type="entry name" value="G-alpha"/>
    <property type="match status" value="1"/>
</dbReference>
<dbReference type="Gene3D" id="1.10.400.10">
    <property type="entry name" value="GI Alpha 1, domain 2-like"/>
    <property type="match status" value="1"/>
</dbReference>
<organism evidence="12 13">
    <name type="scientific">Pristionchus entomophagus</name>
    <dbReference type="NCBI Taxonomy" id="358040"/>
    <lineage>
        <taxon>Eukaryota</taxon>
        <taxon>Metazoa</taxon>
        <taxon>Ecdysozoa</taxon>
        <taxon>Nematoda</taxon>
        <taxon>Chromadorea</taxon>
        <taxon>Rhabditida</taxon>
        <taxon>Rhabditina</taxon>
        <taxon>Diplogasteromorpha</taxon>
        <taxon>Diplogasteroidea</taxon>
        <taxon>Neodiplogasteridae</taxon>
        <taxon>Pristionchus</taxon>
    </lineage>
</organism>
<dbReference type="EMBL" id="BTSX01000002">
    <property type="protein sequence ID" value="GMS84345.1"/>
    <property type="molecule type" value="Genomic_DNA"/>
</dbReference>
<dbReference type="FunFam" id="3.40.50.300:FF:003800">
    <property type="entry name" value="Guanine nucleotide-binding protein G(k) subunit alpha"/>
    <property type="match status" value="1"/>
</dbReference>
<evidence type="ECO:0000256" key="11">
    <source>
        <dbReference type="SAM" id="MobiDB-lite"/>
    </source>
</evidence>
<feature type="binding site" evidence="10">
    <location>
        <position position="125"/>
    </location>
    <ligand>
        <name>Mg(2+)</name>
        <dbReference type="ChEBI" id="CHEBI:18420"/>
    </ligand>
</feature>
<dbReference type="AlphaFoldDB" id="A0AAV5SW97"/>
<evidence type="ECO:0000256" key="6">
    <source>
        <dbReference type="ARBA" id="ARBA00023139"/>
    </source>
</evidence>
<keyword evidence="13" id="KW-1185">Reference proteome</keyword>
<protein>
    <recommendedName>
        <fullName evidence="14">ADP ribosylation factor</fullName>
    </recommendedName>
</protein>
<feature type="binding site" evidence="9">
    <location>
        <begin position="279"/>
        <end position="283"/>
    </location>
    <ligand>
        <name>GTP</name>
        <dbReference type="ChEBI" id="CHEBI:37565"/>
    </ligand>
</feature>
<dbReference type="GO" id="GO:0005737">
    <property type="term" value="C:cytoplasm"/>
    <property type="evidence" value="ECO:0007669"/>
    <property type="project" value="TreeGrafter"/>
</dbReference>
<evidence type="ECO:0000256" key="8">
    <source>
        <dbReference type="ARBA" id="ARBA00023288"/>
    </source>
</evidence>
<feature type="binding site" evidence="9">
    <location>
        <begin position="121"/>
        <end position="126"/>
    </location>
    <ligand>
        <name>GTP</name>
        <dbReference type="ChEBI" id="CHEBI:37565"/>
    </ligand>
</feature>
<name>A0AAV5SW97_9BILA</name>
<dbReference type="GO" id="GO:0001664">
    <property type="term" value="F:G protein-coupled receptor binding"/>
    <property type="evidence" value="ECO:0007669"/>
    <property type="project" value="TreeGrafter"/>
</dbReference>
<dbReference type="SUPFAM" id="SSF52540">
    <property type="entry name" value="P-loop containing nucleoside triphosphate hydrolases"/>
    <property type="match status" value="1"/>
</dbReference>
<evidence type="ECO:0000256" key="1">
    <source>
        <dbReference type="ARBA" id="ARBA00022707"/>
    </source>
</evidence>
<dbReference type="Gene3D" id="3.40.50.300">
    <property type="entry name" value="P-loop containing nucleotide triphosphate hydrolases"/>
    <property type="match status" value="1"/>
</dbReference>
<dbReference type="GO" id="GO:0007188">
    <property type="term" value="P:adenylate cyclase-modulating G protein-coupled receptor signaling pathway"/>
    <property type="evidence" value="ECO:0007669"/>
    <property type="project" value="TreeGrafter"/>
</dbReference>
<feature type="non-terminal residue" evidence="12">
    <location>
        <position position="1"/>
    </location>
</feature>
<keyword evidence="4 10" id="KW-0460">Magnesium</keyword>
<evidence type="ECO:0000256" key="7">
    <source>
        <dbReference type="ARBA" id="ARBA00023224"/>
    </source>
</evidence>
<dbReference type="PANTHER" id="PTHR10218">
    <property type="entry name" value="GTP-BINDING PROTEIN ALPHA SUBUNIT"/>
    <property type="match status" value="1"/>
</dbReference>
<keyword evidence="3 9" id="KW-0547">Nucleotide-binding</keyword>
<evidence type="ECO:0000256" key="4">
    <source>
        <dbReference type="ARBA" id="ARBA00022842"/>
    </source>
</evidence>
<evidence type="ECO:0008006" key="14">
    <source>
        <dbReference type="Google" id="ProtNLM"/>
    </source>
</evidence>
<sequence>LSSFRSTTAAPSSTFTGGILPSLPSPPPPYTQQPLPNRQRPIVITPSSLPSFHTGMSVTSSMDILSGCCIRNRVTTDVTVQLDNFQPYGDATRSGEIEAQIERDRLNSKKTLKILLLGSSESGKSTIFKQMRILHMNGFNEVDMVNYRFLIYSNVIDATNQLIEGARYLKIMPDQETLRHIMFVNHCISMKGRNEVDLTSDLGMAIKGIYTSRMGEETMERKEEITLLDSAKYFLDAIDRIATPGYKPSDDDILRSRVATTGIIEIEFPYKKAILRMVDVGGQRAEQRKWIHCFDNVAGVLFVAELSGYNQKIDPQESNVTKRKNRLKYSMEIFRNIANNPCFGKKTAMIVFLNKLDLFKEKIHHHPLNICFRDYKGVNEFDVAALYVTERFTRLVSPDIAHKKPLYVHQTTATDTRNIDKVFESCIDVVFRTTMEKVGFI</sequence>
<dbReference type="PRINTS" id="PR00318">
    <property type="entry name" value="GPROTEINA"/>
</dbReference>